<feature type="region of interest" description="Disordered" evidence="1">
    <location>
        <begin position="387"/>
        <end position="443"/>
    </location>
</feature>
<accession>A0A6A5VVY5</accession>
<sequence length="443" mass="48756">MQHLLLSITTPSLPTIYNLFLPPTNSPRATMSSVLTYSEVIHRLKKARDSSMKRYSHPSDQERLGLIHMAIEAGMRAASAGLKGAEMVPAEEIKGQVTDRIKEINSKYDAPQRMSQTPQKISRGAAERDDEDDKEEEEVFHKRSKQVEEILRSLRAAKRETLQTLGRNHGKVYIRLQRNYDATIQAVQNGKTTLPLQELQQILDEQLVEYLERYGSESQSSGEPAVPSSEQARQRHPLKSSVAAQNVPTPSYKPPMKRAKSPQSSSPIVEVRRKRAKQAEQPSPPKSPSPVDVLPLPSLEGLTRNEAFFKGYDYIIKSILNETAQASHPQFNAHFIAVRSQALDHYGLATNEAGDAIENGNTRMESATQTENFIGLETAIVAPVTPEPGSAKANGSHPGDRVSINHQSDEPLYGPIPQTSEYAGSPAGRANSISGVAVDVDEA</sequence>
<feature type="region of interest" description="Disordered" evidence="1">
    <location>
        <begin position="107"/>
        <end position="138"/>
    </location>
</feature>
<dbReference type="EMBL" id="ML977764">
    <property type="protein sequence ID" value="KAF1992868.1"/>
    <property type="molecule type" value="Genomic_DNA"/>
</dbReference>
<feature type="compositionally biased region" description="Acidic residues" evidence="1">
    <location>
        <begin position="128"/>
        <end position="138"/>
    </location>
</feature>
<feature type="region of interest" description="Disordered" evidence="1">
    <location>
        <begin position="214"/>
        <end position="294"/>
    </location>
</feature>
<dbReference type="AlphaFoldDB" id="A0A6A5VVY5"/>
<name>A0A6A5VVY5_9PLEO</name>
<evidence type="ECO:0000313" key="2">
    <source>
        <dbReference type="EMBL" id="KAF1992868.1"/>
    </source>
</evidence>
<reference evidence="2" key="1">
    <citation type="journal article" date="2020" name="Stud. Mycol.">
        <title>101 Dothideomycetes genomes: a test case for predicting lifestyles and emergence of pathogens.</title>
        <authorList>
            <person name="Haridas S."/>
            <person name="Albert R."/>
            <person name="Binder M."/>
            <person name="Bloem J."/>
            <person name="Labutti K."/>
            <person name="Salamov A."/>
            <person name="Andreopoulos B."/>
            <person name="Baker S."/>
            <person name="Barry K."/>
            <person name="Bills G."/>
            <person name="Bluhm B."/>
            <person name="Cannon C."/>
            <person name="Castanera R."/>
            <person name="Culley D."/>
            <person name="Daum C."/>
            <person name="Ezra D."/>
            <person name="Gonzalez J."/>
            <person name="Henrissat B."/>
            <person name="Kuo A."/>
            <person name="Liang C."/>
            <person name="Lipzen A."/>
            <person name="Lutzoni F."/>
            <person name="Magnuson J."/>
            <person name="Mondo S."/>
            <person name="Nolan M."/>
            <person name="Ohm R."/>
            <person name="Pangilinan J."/>
            <person name="Park H.-J."/>
            <person name="Ramirez L."/>
            <person name="Alfaro M."/>
            <person name="Sun H."/>
            <person name="Tritt A."/>
            <person name="Yoshinaga Y."/>
            <person name="Zwiers L.-H."/>
            <person name="Turgeon B."/>
            <person name="Goodwin S."/>
            <person name="Spatafora J."/>
            <person name="Crous P."/>
            <person name="Grigoriev I."/>
        </authorList>
    </citation>
    <scope>NUCLEOTIDE SEQUENCE</scope>
    <source>
        <strain evidence="2">CBS 123094</strain>
    </source>
</reference>
<dbReference type="Proteomes" id="UP000799779">
    <property type="component" value="Unassembled WGS sequence"/>
</dbReference>
<proteinExistence type="predicted"/>
<evidence type="ECO:0000313" key="3">
    <source>
        <dbReference type="Proteomes" id="UP000799779"/>
    </source>
</evidence>
<gene>
    <name evidence="2" type="ORF">P154DRAFT_130351</name>
</gene>
<organism evidence="2 3">
    <name type="scientific">Amniculicola lignicola CBS 123094</name>
    <dbReference type="NCBI Taxonomy" id="1392246"/>
    <lineage>
        <taxon>Eukaryota</taxon>
        <taxon>Fungi</taxon>
        <taxon>Dikarya</taxon>
        <taxon>Ascomycota</taxon>
        <taxon>Pezizomycotina</taxon>
        <taxon>Dothideomycetes</taxon>
        <taxon>Pleosporomycetidae</taxon>
        <taxon>Pleosporales</taxon>
        <taxon>Amniculicolaceae</taxon>
        <taxon>Amniculicola</taxon>
    </lineage>
</organism>
<evidence type="ECO:0000256" key="1">
    <source>
        <dbReference type="SAM" id="MobiDB-lite"/>
    </source>
</evidence>
<protein>
    <submittedName>
        <fullName evidence="2">Uncharacterized protein</fullName>
    </submittedName>
</protein>
<keyword evidence="3" id="KW-1185">Reference proteome</keyword>